<proteinExistence type="predicted"/>
<feature type="compositionally biased region" description="Basic and acidic residues" evidence="1">
    <location>
        <begin position="71"/>
        <end position="84"/>
    </location>
</feature>
<comment type="caution">
    <text evidence="2">The sequence shown here is derived from an EMBL/GenBank/DDBJ whole genome shotgun (WGS) entry which is preliminary data.</text>
</comment>
<reference evidence="2" key="1">
    <citation type="submission" date="2020-07" db="EMBL/GenBank/DDBJ databases">
        <title>Clarias magur genome sequencing, assembly and annotation.</title>
        <authorList>
            <person name="Kushwaha B."/>
            <person name="Kumar R."/>
            <person name="Das P."/>
            <person name="Joshi C.G."/>
            <person name="Kumar D."/>
            <person name="Nagpure N.S."/>
            <person name="Pandey M."/>
            <person name="Agarwal S."/>
            <person name="Srivastava S."/>
            <person name="Singh M."/>
            <person name="Sahoo L."/>
            <person name="Jayasankar P."/>
            <person name="Meher P.K."/>
            <person name="Koringa P.G."/>
            <person name="Iquebal M.A."/>
            <person name="Das S.P."/>
            <person name="Bit A."/>
            <person name="Patnaik S."/>
            <person name="Patel N."/>
            <person name="Shah T.M."/>
            <person name="Hinsu A."/>
            <person name="Jena J.K."/>
        </authorList>
    </citation>
    <scope>NUCLEOTIDE SEQUENCE</scope>
    <source>
        <strain evidence="2">CIFAMagur01</strain>
        <tissue evidence="2">Testis</tissue>
    </source>
</reference>
<feature type="region of interest" description="Disordered" evidence="1">
    <location>
        <begin position="49"/>
        <end position="84"/>
    </location>
</feature>
<gene>
    <name evidence="2" type="ORF">DAT39_012310</name>
</gene>
<keyword evidence="3" id="KW-1185">Reference proteome</keyword>
<dbReference type="EMBL" id="QNUK01000215">
    <property type="protein sequence ID" value="KAF5897998.1"/>
    <property type="molecule type" value="Genomic_DNA"/>
</dbReference>
<organism evidence="2 3">
    <name type="scientific">Clarias magur</name>
    <name type="common">Asian catfish</name>
    <name type="synonym">Macropteronotus magur</name>
    <dbReference type="NCBI Taxonomy" id="1594786"/>
    <lineage>
        <taxon>Eukaryota</taxon>
        <taxon>Metazoa</taxon>
        <taxon>Chordata</taxon>
        <taxon>Craniata</taxon>
        <taxon>Vertebrata</taxon>
        <taxon>Euteleostomi</taxon>
        <taxon>Actinopterygii</taxon>
        <taxon>Neopterygii</taxon>
        <taxon>Teleostei</taxon>
        <taxon>Ostariophysi</taxon>
        <taxon>Siluriformes</taxon>
        <taxon>Clariidae</taxon>
        <taxon>Clarias</taxon>
    </lineage>
</organism>
<evidence type="ECO:0000313" key="2">
    <source>
        <dbReference type="EMBL" id="KAF5897998.1"/>
    </source>
</evidence>
<protein>
    <submittedName>
        <fullName evidence="2">Uncharacterized protein</fullName>
    </submittedName>
</protein>
<evidence type="ECO:0000256" key="1">
    <source>
        <dbReference type="SAM" id="MobiDB-lite"/>
    </source>
</evidence>
<evidence type="ECO:0000313" key="3">
    <source>
        <dbReference type="Proteomes" id="UP000727407"/>
    </source>
</evidence>
<sequence length="84" mass="8803">MKVVNGTKNGVWFQPQHIAYHLGAAAQLPSCTPTSRTIALHPVLSASGPFALTDSSRAGDNVSSPDASAARSDKQQQSEPERSA</sequence>
<feature type="compositionally biased region" description="Polar residues" evidence="1">
    <location>
        <begin position="53"/>
        <end position="66"/>
    </location>
</feature>
<dbReference type="AlphaFoldDB" id="A0A8J4TZW6"/>
<accession>A0A8J4TZW6</accession>
<name>A0A8J4TZW6_CLAMG</name>
<dbReference type="Proteomes" id="UP000727407">
    <property type="component" value="Unassembled WGS sequence"/>
</dbReference>